<dbReference type="InterPro" id="IPR046342">
    <property type="entry name" value="CBS_dom_sf"/>
</dbReference>
<dbReference type="PIRSF" id="PIRSF036990">
    <property type="entry name" value="UCP036990_CBS_BON"/>
    <property type="match status" value="1"/>
</dbReference>
<keyword evidence="8" id="KW-1185">Reference proteome</keyword>
<dbReference type="Proteomes" id="UP000318186">
    <property type="component" value="Unassembled WGS sequence"/>
</dbReference>
<evidence type="ECO:0000313" key="5">
    <source>
        <dbReference type="EMBL" id="TWG01804.1"/>
    </source>
</evidence>
<protein>
    <submittedName>
        <fullName evidence="5">CBS domain protein</fullName>
    </submittedName>
    <submittedName>
        <fullName evidence="6">CBS domain-containing protein</fullName>
    </submittedName>
</protein>
<evidence type="ECO:0000259" key="4">
    <source>
        <dbReference type="PROSITE" id="PS51371"/>
    </source>
</evidence>
<dbReference type="OrthoDB" id="2111978at2"/>
<organism evidence="5 7">
    <name type="scientific">Streptomyces brevispora</name>
    <dbReference type="NCBI Taxonomy" id="887462"/>
    <lineage>
        <taxon>Bacteria</taxon>
        <taxon>Bacillati</taxon>
        <taxon>Actinomycetota</taxon>
        <taxon>Actinomycetes</taxon>
        <taxon>Kitasatosporales</taxon>
        <taxon>Streptomycetaceae</taxon>
        <taxon>Streptomyces</taxon>
    </lineage>
</organism>
<keyword evidence="1 2" id="KW-0129">CBS domain</keyword>
<dbReference type="Pfam" id="PF00571">
    <property type="entry name" value="CBS"/>
    <property type="match status" value="2"/>
</dbReference>
<accession>A0A561UR21</accession>
<reference evidence="5 7" key="1">
    <citation type="submission" date="2019-06" db="EMBL/GenBank/DDBJ databases">
        <title>Sequencing the genomes of 1000 actinobacteria strains.</title>
        <authorList>
            <person name="Klenk H.-P."/>
        </authorList>
    </citation>
    <scope>NUCLEOTIDE SEQUENCE [LARGE SCALE GENOMIC DNA]</scope>
    <source>
        <strain evidence="5 7">DSM 42059</strain>
    </source>
</reference>
<dbReference type="Proteomes" id="UP001330827">
    <property type="component" value="Chromosome"/>
</dbReference>
<feature type="domain" description="BON" evidence="3">
    <location>
        <begin position="145"/>
        <end position="214"/>
    </location>
</feature>
<evidence type="ECO:0000256" key="2">
    <source>
        <dbReference type="PROSITE-ProRule" id="PRU00703"/>
    </source>
</evidence>
<dbReference type="InterPro" id="IPR017080">
    <property type="entry name" value="UCP036990_CBS_BON"/>
</dbReference>
<dbReference type="SUPFAM" id="SSF54631">
    <property type="entry name" value="CBS-domain pair"/>
    <property type="match status" value="1"/>
</dbReference>
<feature type="domain" description="CBS" evidence="4">
    <location>
        <begin position="92"/>
        <end position="149"/>
    </location>
</feature>
<name>A0A561UR21_9ACTN</name>
<proteinExistence type="predicted"/>
<dbReference type="AlphaFoldDB" id="A0A561UR21"/>
<evidence type="ECO:0000313" key="6">
    <source>
        <dbReference type="EMBL" id="WSC16986.1"/>
    </source>
</evidence>
<dbReference type="RefSeq" id="WP_145762342.1">
    <property type="nucleotide sequence ID" value="NZ_CP109114.1"/>
</dbReference>
<dbReference type="PANTHER" id="PTHR43080">
    <property type="entry name" value="CBS DOMAIN-CONTAINING PROTEIN CBSX3, MITOCHONDRIAL"/>
    <property type="match status" value="1"/>
</dbReference>
<dbReference type="InterPro" id="IPR051257">
    <property type="entry name" value="Diverse_CBS-Domain"/>
</dbReference>
<dbReference type="SMART" id="SM00116">
    <property type="entry name" value="CBS"/>
    <property type="match status" value="2"/>
</dbReference>
<dbReference type="Gene3D" id="3.10.580.10">
    <property type="entry name" value="CBS-domain"/>
    <property type="match status" value="1"/>
</dbReference>
<dbReference type="EMBL" id="CP109114">
    <property type="protein sequence ID" value="WSC16986.1"/>
    <property type="molecule type" value="Genomic_DNA"/>
</dbReference>
<dbReference type="PROSITE" id="PS51371">
    <property type="entry name" value="CBS"/>
    <property type="match status" value="2"/>
</dbReference>
<evidence type="ECO:0000256" key="1">
    <source>
        <dbReference type="ARBA" id="ARBA00023122"/>
    </source>
</evidence>
<dbReference type="Gene3D" id="3.30.1340.30">
    <property type="match status" value="1"/>
</dbReference>
<dbReference type="InterPro" id="IPR000644">
    <property type="entry name" value="CBS_dom"/>
</dbReference>
<sequence length="222" mass="23885">MPRSPYTVGEVMTAPVVALYAGAGFKEIAATLKKWRITAMPVLDGERRVIGVVSEADLLAKEEFHDRQPGMIEQQRLDRTAKAGSVSAGDLMTAPALTVRADATLPQAARIMARNRVKRLPVVNGDGVLTGVVSRSDLLKVFLRPDDDIAAEVRRDVVELVFPVSHRHVHVTVSEGVVTLTGTVPERDHISLAERLAHTVEGVVAVECVLSSPPYVTGSPAL</sequence>
<dbReference type="EMBL" id="VIWW01000001">
    <property type="protein sequence ID" value="TWG01804.1"/>
    <property type="molecule type" value="Genomic_DNA"/>
</dbReference>
<evidence type="ECO:0000259" key="3">
    <source>
        <dbReference type="PROSITE" id="PS50914"/>
    </source>
</evidence>
<gene>
    <name evidence="5" type="ORF">FHX80_11195</name>
    <name evidence="6" type="ORF">OIE64_31925</name>
</gene>
<evidence type="ECO:0000313" key="8">
    <source>
        <dbReference type="Proteomes" id="UP001330827"/>
    </source>
</evidence>
<reference evidence="6 8" key="2">
    <citation type="submission" date="2022-10" db="EMBL/GenBank/DDBJ databases">
        <title>The complete genomes of actinobacterial strains from the NBC collection.</title>
        <authorList>
            <person name="Joergensen T.S."/>
            <person name="Alvarez Arevalo M."/>
            <person name="Sterndorff E.B."/>
            <person name="Faurdal D."/>
            <person name="Vuksanovic O."/>
            <person name="Mourched A.-S."/>
            <person name="Charusanti P."/>
            <person name="Shaw S."/>
            <person name="Blin K."/>
            <person name="Weber T."/>
        </authorList>
    </citation>
    <scope>NUCLEOTIDE SEQUENCE [LARGE SCALE GENOMIC DNA]</scope>
    <source>
        <strain evidence="6 8">NBC 01769</strain>
    </source>
</reference>
<dbReference type="CDD" id="cd04586">
    <property type="entry name" value="CBS_pair_BON_assoc"/>
    <property type="match status" value="1"/>
</dbReference>
<evidence type="ECO:0000313" key="7">
    <source>
        <dbReference type="Proteomes" id="UP000318186"/>
    </source>
</evidence>
<dbReference type="InterPro" id="IPR007055">
    <property type="entry name" value="BON_dom"/>
</dbReference>
<dbReference type="PANTHER" id="PTHR43080:SF29">
    <property type="entry name" value="OS02G0818000 PROTEIN"/>
    <property type="match status" value="1"/>
</dbReference>
<dbReference type="PROSITE" id="PS50914">
    <property type="entry name" value="BON"/>
    <property type="match status" value="1"/>
</dbReference>
<dbReference type="Pfam" id="PF04972">
    <property type="entry name" value="BON"/>
    <property type="match status" value="1"/>
</dbReference>
<feature type="domain" description="CBS" evidence="4">
    <location>
        <begin position="12"/>
        <end position="69"/>
    </location>
</feature>